<keyword evidence="1" id="KW-0732">Signal</keyword>
<dbReference type="InterPro" id="IPR011059">
    <property type="entry name" value="Metal-dep_hydrolase_composite"/>
</dbReference>
<evidence type="ECO:0000259" key="2">
    <source>
        <dbReference type="Pfam" id="PF01979"/>
    </source>
</evidence>
<feature type="domain" description="Amidohydrolase-related" evidence="2">
    <location>
        <begin position="93"/>
        <end position="440"/>
    </location>
</feature>
<organism evidence="3 4">
    <name type="scientific">Thalassotalea euphylliae</name>
    <dbReference type="NCBI Taxonomy" id="1655234"/>
    <lineage>
        <taxon>Bacteria</taxon>
        <taxon>Pseudomonadati</taxon>
        <taxon>Pseudomonadota</taxon>
        <taxon>Gammaproteobacteria</taxon>
        <taxon>Alteromonadales</taxon>
        <taxon>Colwelliaceae</taxon>
        <taxon>Thalassotalea</taxon>
    </lineage>
</organism>
<reference evidence="3 4" key="1">
    <citation type="submission" date="2018-08" db="EMBL/GenBank/DDBJ databases">
        <title>Thalassotalea euphylliae genome.</title>
        <authorList>
            <person name="Summers S."/>
            <person name="Rice S.A."/>
            <person name="Freckelton M.L."/>
            <person name="Nedved B.T."/>
            <person name="Hadfield M.G."/>
        </authorList>
    </citation>
    <scope>NUCLEOTIDE SEQUENCE [LARGE SCALE GENOMIC DNA]</scope>
    <source>
        <strain evidence="3 4">H1</strain>
    </source>
</reference>
<protein>
    <submittedName>
        <fullName evidence="3">Amidohydrolase family protein</fullName>
    </submittedName>
</protein>
<dbReference type="SUPFAM" id="SSF51556">
    <property type="entry name" value="Metallo-dependent hydrolases"/>
    <property type="match status" value="1"/>
</dbReference>
<name>A0A3E0TPN0_9GAMM</name>
<evidence type="ECO:0000313" key="3">
    <source>
        <dbReference type="EMBL" id="REL26536.1"/>
    </source>
</evidence>
<evidence type="ECO:0000313" key="4">
    <source>
        <dbReference type="Proteomes" id="UP000256478"/>
    </source>
</evidence>
<dbReference type="OrthoDB" id="9782972at2"/>
<dbReference type="InterPro" id="IPR051781">
    <property type="entry name" value="Metallo-dep_Hydrolase"/>
</dbReference>
<feature type="signal peptide" evidence="1">
    <location>
        <begin position="1"/>
        <end position="36"/>
    </location>
</feature>
<comment type="caution">
    <text evidence="3">The sequence shown here is derived from an EMBL/GenBank/DDBJ whole genome shotgun (WGS) entry which is preliminary data.</text>
</comment>
<dbReference type="EMBL" id="QUOU01000001">
    <property type="protein sequence ID" value="REL26536.1"/>
    <property type="molecule type" value="Genomic_DNA"/>
</dbReference>
<dbReference type="PANTHER" id="PTHR43135:SF3">
    <property type="entry name" value="ALPHA-D-RIBOSE 1-METHYLPHOSPHONATE 5-TRIPHOSPHATE DIPHOSPHATASE"/>
    <property type="match status" value="1"/>
</dbReference>
<dbReference type="PANTHER" id="PTHR43135">
    <property type="entry name" value="ALPHA-D-RIBOSE 1-METHYLPHOSPHONATE 5-TRIPHOSPHATE DIPHOSPHATASE"/>
    <property type="match status" value="1"/>
</dbReference>
<dbReference type="GO" id="GO:0016810">
    <property type="term" value="F:hydrolase activity, acting on carbon-nitrogen (but not peptide) bonds"/>
    <property type="evidence" value="ECO:0007669"/>
    <property type="project" value="InterPro"/>
</dbReference>
<dbReference type="AlphaFoldDB" id="A0A3E0TPN0"/>
<dbReference type="InterPro" id="IPR032466">
    <property type="entry name" value="Metal_Hydrolase"/>
</dbReference>
<feature type="chain" id="PRO_5017710736" evidence="1">
    <location>
        <begin position="37"/>
        <end position="443"/>
    </location>
</feature>
<accession>A0A3E0TPN0</accession>
<sequence>MGIFSKRHLLRRYFTSQGLTGAALALATAISTPAFADTKVIHAGELLAVPGEKPLKKYSLVITDGKISALKKGFVNTRTYGEDAQLIDLSSSFVMPGLMDMHVHLHGELGPNNHKETVQMSDADIAMKSVYFANKTLMAGFTTVRDLLNQPEQIHALRDAINKGWVDGPRIIAGTGVSVTGGHLDVDGMSPDILELKTPETLCDGPYECRKAVRHAIKYGADVIKIASTGGVLSDTNTGTGQQMADDEMKAIVEAAHVLGRKVTSHAHAAEGINAALRAGVDSVEHGSYANEESIKLFKETGAYLVPTLLAGDTVVTMAKTSNFMSPPIKEKAIRVGADMLKNFTRAYKAGVKIAYGTDSGVSKHGTNAKEAVLMYRAGMTTQDILQAATVNAADLAGMSSSLGTLEAGKLADIIALDASPLANIEALMDVDFVMKGGKVYKQ</sequence>
<dbReference type="SUPFAM" id="SSF51338">
    <property type="entry name" value="Composite domain of metallo-dependent hydrolases"/>
    <property type="match status" value="1"/>
</dbReference>
<proteinExistence type="predicted"/>
<gene>
    <name evidence="3" type="ORF">DXX93_08055</name>
</gene>
<keyword evidence="3" id="KW-0378">Hydrolase</keyword>
<dbReference type="RefSeq" id="WP_116007653.1">
    <property type="nucleotide sequence ID" value="NZ_QUOU01000001.1"/>
</dbReference>
<dbReference type="Proteomes" id="UP000256478">
    <property type="component" value="Unassembled WGS sequence"/>
</dbReference>
<dbReference type="CDD" id="cd01299">
    <property type="entry name" value="Met_dep_hydrolase_A"/>
    <property type="match status" value="1"/>
</dbReference>
<dbReference type="InterPro" id="IPR006680">
    <property type="entry name" value="Amidohydro-rel"/>
</dbReference>
<dbReference type="Gene3D" id="2.30.40.10">
    <property type="entry name" value="Urease, subunit C, domain 1"/>
    <property type="match status" value="1"/>
</dbReference>
<evidence type="ECO:0000256" key="1">
    <source>
        <dbReference type="SAM" id="SignalP"/>
    </source>
</evidence>
<dbReference type="Gene3D" id="3.20.20.140">
    <property type="entry name" value="Metal-dependent hydrolases"/>
    <property type="match status" value="1"/>
</dbReference>
<dbReference type="InterPro" id="IPR057744">
    <property type="entry name" value="OTAase-like"/>
</dbReference>
<dbReference type="Pfam" id="PF01979">
    <property type="entry name" value="Amidohydro_1"/>
    <property type="match status" value="1"/>
</dbReference>